<evidence type="ECO:0000256" key="2">
    <source>
        <dbReference type="ARBA" id="ARBA00004370"/>
    </source>
</evidence>
<dbReference type="GO" id="GO:0004721">
    <property type="term" value="F:phosphoprotein phosphatase activity"/>
    <property type="evidence" value="ECO:0007669"/>
    <property type="project" value="TreeGrafter"/>
</dbReference>
<dbReference type="CDD" id="cd00082">
    <property type="entry name" value="HisKA"/>
    <property type="match status" value="1"/>
</dbReference>
<evidence type="ECO:0000256" key="4">
    <source>
        <dbReference type="ARBA" id="ARBA00022553"/>
    </source>
</evidence>
<dbReference type="GO" id="GO:0016036">
    <property type="term" value="P:cellular response to phosphate starvation"/>
    <property type="evidence" value="ECO:0007669"/>
    <property type="project" value="TreeGrafter"/>
</dbReference>
<comment type="caution">
    <text evidence="10">The sequence shown here is derived from an EMBL/GenBank/DDBJ whole genome shotgun (WGS) entry which is preliminary data.</text>
</comment>
<dbReference type="PANTHER" id="PTHR45453:SF1">
    <property type="entry name" value="PHOSPHATE REGULON SENSOR PROTEIN PHOR"/>
    <property type="match status" value="1"/>
</dbReference>
<dbReference type="EMBL" id="QZDT01000042">
    <property type="protein sequence ID" value="NBJ94553.1"/>
    <property type="molecule type" value="Genomic_DNA"/>
</dbReference>
<evidence type="ECO:0000256" key="5">
    <source>
        <dbReference type="ARBA" id="ARBA00022679"/>
    </source>
</evidence>
<keyword evidence="11" id="KW-1185">Reference proteome</keyword>
<evidence type="ECO:0000256" key="8">
    <source>
        <dbReference type="SAM" id="Phobius"/>
    </source>
</evidence>
<dbReference type="CDD" id="cd00075">
    <property type="entry name" value="HATPase"/>
    <property type="match status" value="1"/>
</dbReference>
<dbReference type="OrthoDB" id="368131at2"/>
<dbReference type="GO" id="GO:0000155">
    <property type="term" value="F:phosphorelay sensor kinase activity"/>
    <property type="evidence" value="ECO:0007669"/>
    <property type="project" value="InterPro"/>
</dbReference>
<dbReference type="Pfam" id="PF00512">
    <property type="entry name" value="HisKA"/>
    <property type="match status" value="1"/>
</dbReference>
<dbReference type="EC" id="2.7.13.3" evidence="3"/>
<dbReference type="SUPFAM" id="SSF47384">
    <property type="entry name" value="Homodimeric domain of signal transducing histidine kinase"/>
    <property type="match status" value="1"/>
</dbReference>
<keyword evidence="8" id="KW-0812">Transmembrane</keyword>
<feature type="domain" description="Histidine kinase" evidence="9">
    <location>
        <begin position="236"/>
        <end position="455"/>
    </location>
</feature>
<dbReference type="Pfam" id="PF02518">
    <property type="entry name" value="HATPase_c"/>
    <property type="match status" value="1"/>
</dbReference>
<dbReference type="PRINTS" id="PR00344">
    <property type="entry name" value="BCTRLSENSOR"/>
</dbReference>
<dbReference type="PROSITE" id="PS50109">
    <property type="entry name" value="HIS_KIN"/>
    <property type="match status" value="1"/>
</dbReference>
<dbReference type="Proteomes" id="UP001154420">
    <property type="component" value="Unassembled WGS sequence"/>
</dbReference>
<dbReference type="PANTHER" id="PTHR45453">
    <property type="entry name" value="PHOSPHATE REGULON SENSOR PROTEIN PHOR"/>
    <property type="match status" value="1"/>
</dbReference>
<dbReference type="InterPro" id="IPR003661">
    <property type="entry name" value="HisK_dim/P_dom"/>
</dbReference>
<evidence type="ECO:0000313" key="11">
    <source>
        <dbReference type="Proteomes" id="UP001154420"/>
    </source>
</evidence>
<name>A0A9X5GT06_9FIRM</name>
<feature type="transmembrane region" description="Helical" evidence="8">
    <location>
        <begin position="15"/>
        <end position="37"/>
    </location>
</feature>
<accession>A0A9X5GT06</accession>
<dbReference type="RefSeq" id="WP_160561568.1">
    <property type="nucleotide sequence ID" value="NZ_QZDT01000042.1"/>
</dbReference>
<dbReference type="InterPro" id="IPR036097">
    <property type="entry name" value="HisK_dim/P_sf"/>
</dbReference>
<dbReference type="InterPro" id="IPR003594">
    <property type="entry name" value="HATPase_dom"/>
</dbReference>
<feature type="transmembrane region" description="Helical" evidence="8">
    <location>
        <begin position="156"/>
        <end position="176"/>
    </location>
</feature>
<dbReference type="InterPro" id="IPR004358">
    <property type="entry name" value="Sig_transdc_His_kin-like_C"/>
</dbReference>
<keyword evidence="8" id="KW-0472">Membrane</keyword>
<keyword evidence="4" id="KW-0597">Phosphoprotein</keyword>
<keyword evidence="8" id="KW-1133">Transmembrane helix</keyword>
<keyword evidence="7" id="KW-0902">Two-component regulatory system</keyword>
<dbReference type="SUPFAM" id="SSF55874">
    <property type="entry name" value="ATPase domain of HSP90 chaperone/DNA topoisomerase II/histidine kinase"/>
    <property type="match status" value="1"/>
</dbReference>
<dbReference type="AlphaFoldDB" id="A0A9X5GT06"/>
<comment type="catalytic activity">
    <reaction evidence="1">
        <text>ATP + protein L-histidine = ADP + protein N-phospho-L-histidine.</text>
        <dbReference type="EC" id="2.7.13.3"/>
    </reaction>
</comment>
<sequence>MNVQKFFKRYVHSSVKLFCFFILVNIFLFVSLIIVSVSHGNQSPTHLLPCISDELQQTDGQYTLPDDIAALLDQDHAWCMLIDNATGNVIWNYKLPANIPVQYTYGDIAKMARWYLEDYPVFVSARNDGLLVLGYPKDSYWKLSAYKTIVSVKIDAIGYIAVFFLNIGIVLLLFIFNSRKTEKAVKPILIGIEEIAAGQKTQLAEQGELSEINAKLNHVSKTLKRRDTARANWISGISHDIRTPLSMILGYSSSLEKNHGLDSDVQEKMTEIRQQAEKIKRLIEDLNLTSKLEYDMQPLRISSIYPVELARQVICEFLDSNLDKKYVFEFESNPQCETEFIRGDEVLIKRAVTNLIQNSINHNANGCIITISVSCSEKAIAIVVSDNGVGVSAEKLKALNSKTHYMESTDKALHLRHGLGILLVRQIIEAHNGIMRILSEEQKGYETTLIFPKTKY</sequence>
<proteinExistence type="predicted"/>
<protein>
    <recommendedName>
        <fullName evidence="3">histidine kinase</fullName>
        <ecNumber evidence="3">2.7.13.3</ecNumber>
    </recommendedName>
</protein>
<dbReference type="Gene3D" id="3.30.565.10">
    <property type="entry name" value="Histidine kinase-like ATPase, C-terminal domain"/>
    <property type="match status" value="1"/>
</dbReference>
<dbReference type="InterPro" id="IPR036890">
    <property type="entry name" value="HATPase_C_sf"/>
</dbReference>
<evidence type="ECO:0000256" key="1">
    <source>
        <dbReference type="ARBA" id="ARBA00000085"/>
    </source>
</evidence>
<comment type="subcellular location">
    <subcellularLocation>
        <location evidence="2">Membrane</location>
    </subcellularLocation>
</comment>
<evidence type="ECO:0000313" key="10">
    <source>
        <dbReference type="EMBL" id="NBJ94553.1"/>
    </source>
</evidence>
<organism evidence="10 11">
    <name type="scientific">Parablautia muri</name>
    <dbReference type="NCBI Taxonomy" id="2320879"/>
    <lineage>
        <taxon>Bacteria</taxon>
        <taxon>Bacillati</taxon>
        <taxon>Bacillota</taxon>
        <taxon>Clostridia</taxon>
        <taxon>Lachnospirales</taxon>
        <taxon>Lachnospiraceae</taxon>
        <taxon>Parablautia</taxon>
    </lineage>
</organism>
<dbReference type="InterPro" id="IPR005467">
    <property type="entry name" value="His_kinase_dom"/>
</dbReference>
<dbReference type="SMART" id="SM00387">
    <property type="entry name" value="HATPase_c"/>
    <property type="match status" value="1"/>
</dbReference>
<evidence type="ECO:0000256" key="3">
    <source>
        <dbReference type="ARBA" id="ARBA00012438"/>
    </source>
</evidence>
<keyword evidence="5" id="KW-0808">Transferase</keyword>
<keyword evidence="6 10" id="KW-0418">Kinase</keyword>
<dbReference type="SMART" id="SM00388">
    <property type="entry name" value="HisKA"/>
    <property type="match status" value="1"/>
</dbReference>
<evidence type="ECO:0000256" key="6">
    <source>
        <dbReference type="ARBA" id="ARBA00022777"/>
    </source>
</evidence>
<reference evidence="10" key="1">
    <citation type="submission" date="2018-09" db="EMBL/GenBank/DDBJ databases">
        <title>Murine metabolic-syndrome-specific gut microbial biobank.</title>
        <authorList>
            <person name="Liu C."/>
        </authorList>
    </citation>
    <scope>NUCLEOTIDE SEQUENCE</scope>
    <source>
        <strain evidence="10">D42-62</strain>
    </source>
</reference>
<evidence type="ECO:0000256" key="7">
    <source>
        <dbReference type="ARBA" id="ARBA00023012"/>
    </source>
</evidence>
<evidence type="ECO:0000259" key="9">
    <source>
        <dbReference type="PROSITE" id="PS50109"/>
    </source>
</evidence>
<gene>
    <name evidence="10" type="ORF">D5281_18710</name>
</gene>
<dbReference type="Gene3D" id="1.10.287.130">
    <property type="match status" value="1"/>
</dbReference>
<dbReference type="GO" id="GO:0005886">
    <property type="term" value="C:plasma membrane"/>
    <property type="evidence" value="ECO:0007669"/>
    <property type="project" value="TreeGrafter"/>
</dbReference>
<dbReference type="InterPro" id="IPR050351">
    <property type="entry name" value="BphY/WalK/GraS-like"/>
</dbReference>